<sequence length="454" mass="51890">MKENKYKLKYYSVLGKLKKLEKMNLQEKWITSFENFANKNDILKYTRKEALSFFAKKGFPTRKDEAWRFTSLSNLTKNDFSLFPARKTQVSAKDIESFWILPESYKIVFVDGVFCSELSHITTDALLISPLRSILDSENGKEFTTNYFNKEVAQQDVFTALNTAFANDGVCLYVPKGKIIEKPVELLFVATDLGQAMCYQPRNIIEVGENAQIRIIETHYNLSKEKVLTNVVTEIFVREHAILDYYKIQNDNLYASLIDNTYISQDKRSNVSVHTFSFGGELTRNNLNFFHKGEYLESTLKGLSILSKRQHVDNYTLVNHAQPNCESHQDYKAILSEESAGVFNGKIMVDKIAQKTNAYQQNDTILLSQKATINTKPQLEIFADDVKCSHGCTIGELNKEVLFYLQTRGIPKKEGETLLTYAFANTVLESVKIPELEILISAMISNKLRVNISI</sequence>
<evidence type="ECO:0000313" key="6">
    <source>
        <dbReference type="Proteomes" id="UP001207736"/>
    </source>
</evidence>
<gene>
    <name evidence="4" type="primary">sufD</name>
    <name evidence="4" type="ORF">RCZ15_05880</name>
    <name evidence="5" type="ORF">RCZ16_12210</name>
</gene>
<dbReference type="Pfam" id="PF19295">
    <property type="entry name" value="SufBD_N"/>
    <property type="match status" value="1"/>
</dbReference>
<evidence type="ECO:0000313" key="4">
    <source>
        <dbReference type="EMBL" id="GJM49613.1"/>
    </source>
</evidence>
<dbReference type="Proteomes" id="UP001208692">
    <property type="component" value="Unassembled WGS sequence"/>
</dbReference>
<evidence type="ECO:0000313" key="7">
    <source>
        <dbReference type="Proteomes" id="UP001208692"/>
    </source>
</evidence>
<evidence type="ECO:0000259" key="3">
    <source>
        <dbReference type="Pfam" id="PF19295"/>
    </source>
</evidence>
<dbReference type="EMBL" id="BQKB01000022">
    <property type="protein sequence ID" value="GJM52904.1"/>
    <property type="molecule type" value="Genomic_DNA"/>
</dbReference>
<evidence type="ECO:0000259" key="2">
    <source>
        <dbReference type="Pfam" id="PF01458"/>
    </source>
</evidence>
<dbReference type="InterPro" id="IPR011542">
    <property type="entry name" value="SUF_FeS_clus_asmbl_SufD"/>
</dbReference>
<feature type="domain" description="SUF system FeS cluster assembly SufBD core" evidence="2">
    <location>
        <begin position="196"/>
        <end position="423"/>
    </location>
</feature>
<dbReference type="PANTHER" id="PTHR43575">
    <property type="entry name" value="PROTEIN ABCI7, CHLOROPLASTIC"/>
    <property type="match status" value="1"/>
</dbReference>
<proteinExistence type="inferred from homology"/>
<dbReference type="NCBIfam" id="TIGR01981">
    <property type="entry name" value="sufD"/>
    <property type="match status" value="1"/>
</dbReference>
<evidence type="ECO:0000313" key="5">
    <source>
        <dbReference type="EMBL" id="GJM52904.1"/>
    </source>
</evidence>
<name>A0AAV5AVS5_9FLAO</name>
<dbReference type="InterPro" id="IPR037284">
    <property type="entry name" value="SUF_FeS_clus_asmbl_SufBD_sf"/>
</dbReference>
<dbReference type="InterPro" id="IPR000825">
    <property type="entry name" value="SUF_FeS_clus_asmbl_SufBD_core"/>
</dbReference>
<evidence type="ECO:0000256" key="1">
    <source>
        <dbReference type="ARBA" id="ARBA00043967"/>
    </source>
</evidence>
<feature type="domain" description="SUF system FeS cluster assembly SufBD N-terminal" evidence="3">
    <location>
        <begin position="38"/>
        <end position="185"/>
    </location>
</feature>
<keyword evidence="7" id="KW-1185">Reference proteome</keyword>
<accession>A0AAV5AVS5</accession>
<dbReference type="InterPro" id="IPR045595">
    <property type="entry name" value="SufBD_N"/>
</dbReference>
<dbReference type="EMBL" id="BQKA01000011">
    <property type="protein sequence ID" value="GJM49613.1"/>
    <property type="molecule type" value="Genomic_DNA"/>
</dbReference>
<dbReference type="AlphaFoldDB" id="A0AAV5AVS5"/>
<reference evidence="4 7" key="1">
    <citation type="submission" date="2021-11" db="EMBL/GenBank/DDBJ databases">
        <title>Draft genome sequence of Capnocytophaga sp. strain KC07075 isolated from cat oral cavity.</title>
        <authorList>
            <person name="Suzuki M."/>
            <person name="Imaoka K."/>
            <person name="Kimura M."/>
            <person name="Morikawa S."/>
            <person name="Maeda K."/>
        </authorList>
    </citation>
    <scope>NUCLEOTIDE SEQUENCE</scope>
    <source>
        <strain evidence="4">KC07075</strain>
        <strain evidence="5 7">KC07079</strain>
    </source>
</reference>
<dbReference type="PANTHER" id="PTHR43575:SF1">
    <property type="entry name" value="PROTEIN ABCI7, CHLOROPLASTIC"/>
    <property type="match status" value="1"/>
</dbReference>
<dbReference type="SUPFAM" id="SSF101960">
    <property type="entry name" value="Stabilizer of iron transporter SufD"/>
    <property type="match status" value="1"/>
</dbReference>
<dbReference type="Pfam" id="PF01458">
    <property type="entry name" value="SUFBD_core"/>
    <property type="match status" value="1"/>
</dbReference>
<dbReference type="GO" id="GO:0016226">
    <property type="term" value="P:iron-sulfur cluster assembly"/>
    <property type="evidence" value="ECO:0007669"/>
    <property type="project" value="InterPro"/>
</dbReference>
<comment type="similarity">
    <text evidence="1">Belongs to the iron-sulfur cluster assembly SufBD family.</text>
</comment>
<dbReference type="InterPro" id="IPR055346">
    <property type="entry name" value="Fe-S_cluster_assembly_SufBD"/>
</dbReference>
<dbReference type="Proteomes" id="UP001207736">
    <property type="component" value="Unassembled WGS sequence"/>
</dbReference>
<protein>
    <submittedName>
        <fullName evidence="4">Fe-S cluster assembly protein SufD</fullName>
    </submittedName>
</protein>
<comment type="caution">
    <text evidence="4">The sequence shown here is derived from an EMBL/GenBank/DDBJ whole genome shotgun (WGS) entry which is preliminary data.</text>
</comment>
<organism evidence="4 6">
    <name type="scientific">Capnocytophaga catalasegens</name>
    <dbReference type="NCBI Taxonomy" id="1004260"/>
    <lineage>
        <taxon>Bacteria</taxon>
        <taxon>Pseudomonadati</taxon>
        <taxon>Bacteroidota</taxon>
        <taxon>Flavobacteriia</taxon>
        <taxon>Flavobacteriales</taxon>
        <taxon>Flavobacteriaceae</taxon>
        <taxon>Capnocytophaga</taxon>
    </lineage>
</organism>